<reference evidence="2" key="1">
    <citation type="submission" date="2024-04" db="EMBL/GenBank/DDBJ databases">
        <authorList>
            <consortium name="Molecular Ecology Group"/>
        </authorList>
    </citation>
    <scope>NUCLEOTIDE SEQUENCE</scope>
</reference>
<protein>
    <submittedName>
        <fullName evidence="2">Uncharacterized protein</fullName>
    </submittedName>
</protein>
<dbReference type="AlphaFoldDB" id="A0AAV2MYY1"/>
<evidence type="ECO:0000313" key="2">
    <source>
        <dbReference type="EMBL" id="CAL1672447.1"/>
    </source>
</evidence>
<feature type="region of interest" description="Disordered" evidence="1">
    <location>
        <begin position="1"/>
        <end position="66"/>
    </location>
</feature>
<comment type="caution">
    <text evidence="2">The sequence shown here is derived from an EMBL/GenBank/DDBJ whole genome shotgun (WGS) entry which is preliminary data.</text>
</comment>
<feature type="compositionally biased region" description="Low complexity" evidence="1">
    <location>
        <begin position="54"/>
        <end position="66"/>
    </location>
</feature>
<feature type="compositionally biased region" description="Basic and acidic residues" evidence="1">
    <location>
        <begin position="33"/>
        <end position="42"/>
    </location>
</feature>
<gene>
    <name evidence="2" type="ORF">LPLAT_LOCUS7113</name>
</gene>
<feature type="compositionally biased region" description="Polar residues" evidence="1">
    <location>
        <begin position="1"/>
        <end position="12"/>
    </location>
</feature>
<dbReference type="EMBL" id="CAXIPU020000576">
    <property type="protein sequence ID" value="CAL1672447.1"/>
    <property type="molecule type" value="Genomic_DNA"/>
</dbReference>
<dbReference type="Proteomes" id="UP001497644">
    <property type="component" value="Unassembled WGS sequence"/>
</dbReference>
<evidence type="ECO:0000313" key="3">
    <source>
        <dbReference type="Proteomes" id="UP001497644"/>
    </source>
</evidence>
<accession>A0AAV2MYY1</accession>
<name>A0AAV2MYY1_9HYME</name>
<keyword evidence="3" id="KW-1185">Reference proteome</keyword>
<organism evidence="2 3">
    <name type="scientific">Lasius platythorax</name>
    <dbReference type="NCBI Taxonomy" id="488582"/>
    <lineage>
        <taxon>Eukaryota</taxon>
        <taxon>Metazoa</taxon>
        <taxon>Ecdysozoa</taxon>
        <taxon>Arthropoda</taxon>
        <taxon>Hexapoda</taxon>
        <taxon>Insecta</taxon>
        <taxon>Pterygota</taxon>
        <taxon>Neoptera</taxon>
        <taxon>Endopterygota</taxon>
        <taxon>Hymenoptera</taxon>
        <taxon>Apocrita</taxon>
        <taxon>Aculeata</taxon>
        <taxon>Formicoidea</taxon>
        <taxon>Formicidae</taxon>
        <taxon>Formicinae</taxon>
        <taxon>Lasius</taxon>
        <taxon>Lasius</taxon>
    </lineage>
</organism>
<sequence length="66" mass="7283">MEGKQSELQTADSALEVPKDEEPLPASQVPEMAKAEEVRTTSEMEPDQETATPSQEMMEQSQSEEA</sequence>
<proteinExistence type="predicted"/>
<evidence type="ECO:0000256" key="1">
    <source>
        <dbReference type="SAM" id="MobiDB-lite"/>
    </source>
</evidence>